<dbReference type="Proteomes" id="UP000193642">
    <property type="component" value="Unassembled WGS sequence"/>
</dbReference>
<sequence length="112" mass="12496">MYCTPKFCDQSIVIDSGRVTSQVPGADTHWPVALFEARPITLLAEQRPDTQAPVTLVEDAVTRAPLATLNGIKSSSVGWIRFELIVRGQYSLVPLVMLYLLLQQVQVIQEER</sequence>
<dbReference type="EMBL" id="MCGO01000070">
    <property type="protein sequence ID" value="ORY32707.1"/>
    <property type="molecule type" value="Genomic_DNA"/>
</dbReference>
<accession>A0A1Y2BDY4</accession>
<comment type="caution">
    <text evidence="1">The sequence shown here is derived from an EMBL/GenBank/DDBJ whole genome shotgun (WGS) entry which is preliminary data.</text>
</comment>
<organism evidence="1 2">
    <name type="scientific">Rhizoclosmatium globosum</name>
    <dbReference type="NCBI Taxonomy" id="329046"/>
    <lineage>
        <taxon>Eukaryota</taxon>
        <taxon>Fungi</taxon>
        <taxon>Fungi incertae sedis</taxon>
        <taxon>Chytridiomycota</taxon>
        <taxon>Chytridiomycota incertae sedis</taxon>
        <taxon>Chytridiomycetes</taxon>
        <taxon>Chytridiales</taxon>
        <taxon>Chytriomycetaceae</taxon>
        <taxon>Rhizoclosmatium</taxon>
    </lineage>
</organism>
<evidence type="ECO:0000313" key="1">
    <source>
        <dbReference type="EMBL" id="ORY32707.1"/>
    </source>
</evidence>
<protein>
    <submittedName>
        <fullName evidence="1">Uncharacterized protein</fullName>
    </submittedName>
</protein>
<gene>
    <name evidence="1" type="ORF">BCR33DRAFT_723371</name>
</gene>
<proteinExistence type="predicted"/>
<evidence type="ECO:0000313" key="2">
    <source>
        <dbReference type="Proteomes" id="UP000193642"/>
    </source>
</evidence>
<name>A0A1Y2BDY4_9FUNG</name>
<keyword evidence="2" id="KW-1185">Reference proteome</keyword>
<dbReference type="AlphaFoldDB" id="A0A1Y2BDY4"/>
<reference evidence="1 2" key="1">
    <citation type="submission" date="2016-07" db="EMBL/GenBank/DDBJ databases">
        <title>Pervasive Adenine N6-methylation of Active Genes in Fungi.</title>
        <authorList>
            <consortium name="DOE Joint Genome Institute"/>
            <person name="Mondo S.J."/>
            <person name="Dannebaum R.O."/>
            <person name="Kuo R.C."/>
            <person name="Labutti K."/>
            <person name="Haridas S."/>
            <person name="Kuo A."/>
            <person name="Salamov A."/>
            <person name="Ahrendt S.R."/>
            <person name="Lipzen A."/>
            <person name="Sullivan W."/>
            <person name="Andreopoulos W.B."/>
            <person name="Clum A."/>
            <person name="Lindquist E."/>
            <person name="Daum C."/>
            <person name="Ramamoorthy G.K."/>
            <person name="Gryganskyi A."/>
            <person name="Culley D."/>
            <person name="Magnuson J.K."/>
            <person name="James T.Y."/>
            <person name="O'Malley M.A."/>
            <person name="Stajich J.E."/>
            <person name="Spatafora J.W."/>
            <person name="Visel A."/>
            <person name="Grigoriev I.V."/>
        </authorList>
    </citation>
    <scope>NUCLEOTIDE SEQUENCE [LARGE SCALE GENOMIC DNA]</scope>
    <source>
        <strain evidence="1 2">JEL800</strain>
    </source>
</reference>